<dbReference type="SUPFAM" id="SSF52058">
    <property type="entry name" value="L domain-like"/>
    <property type="match status" value="1"/>
</dbReference>
<organism evidence="2">
    <name type="scientific">Arundo donax</name>
    <name type="common">Giant reed</name>
    <name type="synonym">Donax arundinaceus</name>
    <dbReference type="NCBI Taxonomy" id="35708"/>
    <lineage>
        <taxon>Eukaryota</taxon>
        <taxon>Viridiplantae</taxon>
        <taxon>Streptophyta</taxon>
        <taxon>Embryophyta</taxon>
        <taxon>Tracheophyta</taxon>
        <taxon>Spermatophyta</taxon>
        <taxon>Magnoliopsida</taxon>
        <taxon>Liliopsida</taxon>
        <taxon>Poales</taxon>
        <taxon>Poaceae</taxon>
        <taxon>PACMAD clade</taxon>
        <taxon>Arundinoideae</taxon>
        <taxon>Arundineae</taxon>
        <taxon>Arundo</taxon>
    </lineage>
</organism>
<dbReference type="InterPro" id="IPR032675">
    <property type="entry name" value="LRR_dom_sf"/>
</dbReference>
<dbReference type="Gene3D" id="3.80.10.10">
    <property type="entry name" value="Ribonuclease Inhibitor"/>
    <property type="match status" value="1"/>
</dbReference>
<dbReference type="AlphaFoldDB" id="A0A0A9AFA0"/>
<evidence type="ECO:0000313" key="2">
    <source>
        <dbReference type="EMBL" id="JAD48573.1"/>
    </source>
</evidence>
<name>A0A0A9AFA0_ARUDO</name>
<feature type="region of interest" description="Disordered" evidence="1">
    <location>
        <begin position="238"/>
        <end position="258"/>
    </location>
</feature>
<dbReference type="EMBL" id="GBRH01249322">
    <property type="protein sequence ID" value="JAD48573.1"/>
    <property type="molecule type" value="Transcribed_RNA"/>
</dbReference>
<evidence type="ECO:0008006" key="3">
    <source>
        <dbReference type="Google" id="ProtNLM"/>
    </source>
</evidence>
<proteinExistence type="predicted"/>
<protein>
    <recommendedName>
        <fullName evidence="3">NB-ARC domain-containing protein</fullName>
    </recommendedName>
</protein>
<accession>A0A0A9AFA0</accession>
<sequence length="258" mass="28522">MDTSVGVRSLSLDLGNSSWNVLRFLENSYGYLSSLKLHGALSGLTQFATSLCGLTELCLSSTNNLTSNELSNLRKLIHLEYLKLVKASLGSFVIRRRDFPRLLRLCLVQSSTLPTIEEGALPKLVSLQLLCEDLVGLSGIKIEGHKHLQEVALDSMVNSETITIWENAAKKHPKRPRVLFLQRVGSDMLKYVATERPSPETESFIVRGKREIHEVQSSLVIDLDSALKRMKFSGSSLASTELPSARNDVMPSPSRAVS</sequence>
<reference evidence="2" key="2">
    <citation type="journal article" date="2015" name="Data Brief">
        <title>Shoot transcriptome of the giant reed, Arundo donax.</title>
        <authorList>
            <person name="Barrero R.A."/>
            <person name="Guerrero F.D."/>
            <person name="Moolhuijzen P."/>
            <person name="Goolsby J.A."/>
            <person name="Tidwell J."/>
            <person name="Bellgard S.E."/>
            <person name="Bellgard M.I."/>
        </authorList>
    </citation>
    <scope>NUCLEOTIDE SEQUENCE</scope>
    <source>
        <tissue evidence="2">Shoot tissue taken approximately 20 cm above the soil surface</tissue>
    </source>
</reference>
<reference evidence="2" key="1">
    <citation type="submission" date="2014-09" db="EMBL/GenBank/DDBJ databases">
        <authorList>
            <person name="Magalhaes I.L.F."/>
            <person name="Oliveira U."/>
            <person name="Santos F.R."/>
            <person name="Vidigal T.H.D.A."/>
            <person name="Brescovit A.D."/>
            <person name="Santos A.J."/>
        </authorList>
    </citation>
    <scope>NUCLEOTIDE SEQUENCE</scope>
    <source>
        <tissue evidence="2">Shoot tissue taken approximately 20 cm above the soil surface</tissue>
    </source>
</reference>
<evidence type="ECO:0000256" key="1">
    <source>
        <dbReference type="SAM" id="MobiDB-lite"/>
    </source>
</evidence>